<keyword evidence="10" id="KW-0472">Membrane</keyword>
<evidence type="ECO:0000256" key="3">
    <source>
        <dbReference type="ARBA" id="ARBA00022630"/>
    </source>
</evidence>
<dbReference type="EMBL" id="JAJJMB010001069">
    <property type="protein sequence ID" value="KAI3959399.1"/>
    <property type="molecule type" value="Genomic_DNA"/>
</dbReference>
<dbReference type="SFLD" id="SFLDG01169">
    <property type="entry name" value="NADPH_oxidase_subgroup_(NOX)"/>
    <property type="match status" value="1"/>
</dbReference>
<evidence type="ECO:0000256" key="1">
    <source>
        <dbReference type="ARBA" id="ARBA00007975"/>
    </source>
</evidence>
<gene>
    <name evidence="13" type="ORF">MKW98_018989</name>
</gene>
<reference evidence="13" key="1">
    <citation type="submission" date="2022-04" db="EMBL/GenBank/DDBJ databases">
        <title>A functionally conserved STORR gene fusion in Papaver species that diverged 16.8 million years ago.</title>
        <authorList>
            <person name="Catania T."/>
        </authorList>
    </citation>
    <scope>NUCLEOTIDE SEQUENCE</scope>
    <source>
        <strain evidence="13">S-188037</strain>
    </source>
</reference>
<evidence type="ECO:0000256" key="10">
    <source>
        <dbReference type="SAM" id="Phobius"/>
    </source>
</evidence>
<dbReference type="PROSITE" id="PS00018">
    <property type="entry name" value="EF_HAND_1"/>
    <property type="match status" value="1"/>
</dbReference>
<keyword evidence="10" id="KW-1133">Transmembrane helix</keyword>
<dbReference type="GO" id="GO:0005509">
    <property type="term" value="F:calcium ion binding"/>
    <property type="evidence" value="ECO:0007669"/>
    <property type="project" value="InterPro"/>
</dbReference>
<feature type="transmembrane region" description="Helical" evidence="10">
    <location>
        <begin position="373"/>
        <end position="394"/>
    </location>
</feature>
<dbReference type="InterPro" id="IPR039261">
    <property type="entry name" value="FNR_nucleotide-bd"/>
</dbReference>
<dbReference type="PROSITE" id="PS50222">
    <property type="entry name" value="EF_HAND_2"/>
    <property type="match status" value="1"/>
</dbReference>
<evidence type="ECO:0000256" key="5">
    <source>
        <dbReference type="ARBA" id="ARBA00022827"/>
    </source>
</evidence>
<dbReference type="InterPro" id="IPR017938">
    <property type="entry name" value="Riboflavin_synthase-like_b-brl"/>
</dbReference>
<evidence type="ECO:0000259" key="12">
    <source>
        <dbReference type="PROSITE" id="PS51384"/>
    </source>
</evidence>
<dbReference type="Gene3D" id="1.10.238.10">
    <property type="entry name" value="EF-hand"/>
    <property type="match status" value="1"/>
</dbReference>
<dbReference type="SUPFAM" id="SSF47473">
    <property type="entry name" value="EF-hand"/>
    <property type="match status" value="1"/>
</dbReference>
<proteinExistence type="inferred from homology"/>
<dbReference type="InterPro" id="IPR013112">
    <property type="entry name" value="FAD-bd_8"/>
</dbReference>
<dbReference type="InterPro" id="IPR000778">
    <property type="entry name" value="Cyt_b245_heavy_chain"/>
</dbReference>
<dbReference type="InterPro" id="IPR013121">
    <property type="entry name" value="Fe_red_NAD-bd_6"/>
</dbReference>
<keyword evidence="2" id="KW-0575">Peroxidase</keyword>
<evidence type="ECO:0000256" key="8">
    <source>
        <dbReference type="ARBA" id="ARBA00023002"/>
    </source>
</evidence>
<feature type="region of interest" description="Disordered" evidence="9">
    <location>
        <begin position="614"/>
        <end position="643"/>
    </location>
</feature>
<dbReference type="PANTHER" id="PTHR11972:SF197">
    <property type="entry name" value="RESPIRATORY BURST OXIDASE HOMOLOG PROTEIN D"/>
    <property type="match status" value="1"/>
</dbReference>
<dbReference type="InterPro" id="IPR011992">
    <property type="entry name" value="EF-hand-dom_pair"/>
</dbReference>
<feature type="region of interest" description="Disordered" evidence="9">
    <location>
        <begin position="1"/>
        <end position="28"/>
    </location>
</feature>
<accession>A0AAD4XYH2</accession>
<evidence type="ECO:0000256" key="2">
    <source>
        <dbReference type="ARBA" id="ARBA00022559"/>
    </source>
</evidence>
<keyword evidence="10" id="KW-0812">Transmembrane</keyword>
<keyword evidence="14" id="KW-1185">Reference proteome</keyword>
<dbReference type="Pfam" id="PF08414">
    <property type="entry name" value="NADPH_Ox"/>
    <property type="match status" value="1"/>
</dbReference>
<dbReference type="CDD" id="cd06186">
    <property type="entry name" value="NOX_Duox_like_FAD_NADP"/>
    <property type="match status" value="1"/>
</dbReference>
<feature type="transmembrane region" description="Helical" evidence="10">
    <location>
        <begin position="447"/>
        <end position="465"/>
    </location>
</feature>
<comment type="similarity">
    <text evidence="1">Belongs to the RBOH (TC 5.B.1.3) family.</text>
</comment>
<dbReference type="SUPFAM" id="SSF63380">
    <property type="entry name" value="Riboflavin synthase domain-like"/>
    <property type="match status" value="1"/>
</dbReference>
<sequence>MQNMGTKDLEANRKNVGSEIASSSDEQTIRKFVDRQTGNLEKKPSAGDALKGLTFISSRIKWTAVEKTFDELTSSTHNKLQRNQFGECIGMKEKGSEEFALQLFDALAGRNCITTGCISKDILRKLWDQISDANFHSRLRIFFDMVDKDADGKISEEEVRKVIEIWASANNLPSVAYLASKYTAMIMDGLDPDGLGYIETEIWEMIFSRQESQIRSQSEELEQTKETNPGCKWFQGIIYIFLQNWQKIWLLALWIGIMLGLFTYKFIEYRNKAVFGIMGYCVLPRSSITNNTITWLRNKTKLGVIVPLDSNISFHQVIVIGIGIGVAAHALAHLTCNFPRLIHAKEGEYELMQPFFGKHHPGNYWWFLKGVEGLTGIIMVILMAIAFTLAIKWPRLKKVKDAKSWSWERLAGFNMFWYSHHLFIIVYTLLIVHGSKTYLSKEWYTKTTWMYLAVPIALYTCERLIRSFRSRAKSVNILQAMALHMSKPKGFKYRSGQYVFLKCSAVSPFEWHPFSLTSSPADGHLSVHIRVLGDWTAQLKNVLSKSSSGAKSIPVGTAGESNIQFAKVMVDGPYGALAQDYKNYEVVLLVGFGIGATSMISIIKDIVNNMKDNEESDLERGKSAATSARNSSHNKGSIHPRNNTSEIKMKRGYFYWVIKEEGSIELLKNEMTEVAKMDTGGVIEPLNFICVRVRFGKYNSWASLIASIQCLDQAKNGIDIVCGTSIKFHFGRPDWNNVYMRISRNHTDSKVGVFYCGPPGAGKEQRQLALKFSESRETSTQFEFHKENF</sequence>
<evidence type="ECO:0000256" key="4">
    <source>
        <dbReference type="ARBA" id="ARBA00022723"/>
    </source>
</evidence>
<protein>
    <submittedName>
        <fullName evidence="13">Uncharacterized protein</fullName>
    </submittedName>
</protein>
<evidence type="ECO:0000256" key="7">
    <source>
        <dbReference type="ARBA" id="ARBA00022857"/>
    </source>
</evidence>
<feature type="domain" description="FAD-binding FR-type" evidence="12">
    <location>
        <begin position="445"/>
        <end position="580"/>
    </location>
</feature>
<feature type="compositionally biased region" description="Polar residues" evidence="9">
    <location>
        <begin position="624"/>
        <end position="643"/>
    </location>
</feature>
<feature type="transmembrane region" description="Helical" evidence="10">
    <location>
        <begin position="415"/>
        <end position="435"/>
    </location>
</feature>
<feature type="domain" description="EF-hand" evidence="11">
    <location>
        <begin position="134"/>
        <end position="169"/>
    </location>
</feature>
<dbReference type="Proteomes" id="UP001202328">
    <property type="component" value="Unassembled WGS sequence"/>
</dbReference>
<dbReference type="GO" id="GO:0005886">
    <property type="term" value="C:plasma membrane"/>
    <property type="evidence" value="ECO:0007669"/>
    <property type="project" value="TreeGrafter"/>
</dbReference>
<keyword evidence="5" id="KW-0274">FAD</keyword>
<keyword evidence="6" id="KW-0106">Calcium</keyword>
<evidence type="ECO:0000256" key="6">
    <source>
        <dbReference type="ARBA" id="ARBA00022837"/>
    </source>
</evidence>
<keyword evidence="3" id="KW-0285">Flavoprotein</keyword>
<dbReference type="InterPro" id="IPR050369">
    <property type="entry name" value="RBOH/FRE"/>
</dbReference>
<dbReference type="InterPro" id="IPR018247">
    <property type="entry name" value="EF_Hand_1_Ca_BS"/>
</dbReference>
<feature type="transmembrane region" description="Helical" evidence="10">
    <location>
        <begin position="248"/>
        <end position="267"/>
    </location>
</feature>
<dbReference type="Pfam" id="PF08030">
    <property type="entry name" value="NAD_binding_6"/>
    <property type="match status" value="1"/>
</dbReference>
<dbReference type="InterPro" id="IPR017927">
    <property type="entry name" value="FAD-bd_FR_type"/>
</dbReference>
<dbReference type="AlphaFoldDB" id="A0AAD4XYH2"/>
<dbReference type="PRINTS" id="PR00466">
    <property type="entry name" value="GP91PHOX"/>
</dbReference>
<evidence type="ECO:0000259" key="11">
    <source>
        <dbReference type="PROSITE" id="PS50222"/>
    </source>
</evidence>
<dbReference type="PANTHER" id="PTHR11972">
    <property type="entry name" value="NADPH OXIDASE"/>
    <property type="match status" value="1"/>
</dbReference>
<dbReference type="Pfam" id="PF08022">
    <property type="entry name" value="FAD_binding_8"/>
    <property type="match status" value="1"/>
</dbReference>
<evidence type="ECO:0000313" key="13">
    <source>
        <dbReference type="EMBL" id="KAI3959399.1"/>
    </source>
</evidence>
<keyword evidence="4" id="KW-0479">Metal-binding</keyword>
<dbReference type="InterPro" id="IPR013623">
    <property type="entry name" value="NADPH_Ox"/>
</dbReference>
<name>A0AAD4XYH2_9MAGN</name>
<feature type="transmembrane region" description="Helical" evidence="10">
    <location>
        <begin position="586"/>
        <end position="603"/>
    </location>
</feature>
<feature type="transmembrane region" description="Helical" evidence="10">
    <location>
        <begin position="314"/>
        <end position="332"/>
    </location>
</feature>
<keyword evidence="8" id="KW-0560">Oxidoreductase</keyword>
<keyword evidence="7" id="KW-0521">NADP</keyword>
<evidence type="ECO:0000256" key="9">
    <source>
        <dbReference type="SAM" id="MobiDB-lite"/>
    </source>
</evidence>
<dbReference type="GO" id="GO:0004601">
    <property type="term" value="F:peroxidase activity"/>
    <property type="evidence" value="ECO:0007669"/>
    <property type="project" value="UniProtKB-KW"/>
</dbReference>
<dbReference type="SUPFAM" id="SSF52343">
    <property type="entry name" value="Ferredoxin reductase-like, C-terminal NADP-linked domain"/>
    <property type="match status" value="1"/>
</dbReference>
<dbReference type="Gene3D" id="3.40.50.80">
    <property type="entry name" value="Nucleotide-binding domain of ferredoxin-NADP reductase (FNR) module"/>
    <property type="match status" value="1"/>
</dbReference>
<dbReference type="Gene3D" id="2.40.30.10">
    <property type="entry name" value="Translation factors"/>
    <property type="match status" value="1"/>
</dbReference>
<dbReference type="PROSITE" id="PS51384">
    <property type="entry name" value="FAD_FR"/>
    <property type="match status" value="1"/>
</dbReference>
<dbReference type="GO" id="GO:0016174">
    <property type="term" value="F:NAD(P)H oxidase H2O2-forming activity"/>
    <property type="evidence" value="ECO:0007669"/>
    <property type="project" value="TreeGrafter"/>
</dbReference>
<dbReference type="InterPro" id="IPR002048">
    <property type="entry name" value="EF_hand_dom"/>
</dbReference>
<evidence type="ECO:0000313" key="14">
    <source>
        <dbReference type="Proteomes" id="UP001202328"/>
    </source>
</evidence>
<organism evidence="13 14">
    <name type="scientific">Papaver atlanticum</name>
    <dbReference type="NCBI Taxonomy" id="357466"/>
    <lineage>
        <taxon>Eukaryota</taxon>
        <taxon>Viridiplantae</taxon>
        <taxon>Streptophyta</taxon>
        <taxon>Embryophyta</taxon>
        <taxon>Tracheophyta</taxon>
        <taxon>Spermatophyta</taxon>
        <taxon>Magnoliopsida</taxon>
        <taxon>Ranunculales</taxon>
        <taxon>Papaveraceae</taxon>
        <taxon>Papaveroideae</taxon>
        <taxon>Papaver</taxon>
    </lineage>
</organism>
<comment type="caution">
    <text evidence="13">The sequence shown here is derived from an EMBL/GenBank/DDBJ whole genome shotgun (WGS) entry which is preliminary data.</text>
</comment>